<accession>A0A9W9ZN41</accession>
<evidence type="ECO:0000256" key="7">
    <source>
        <dbReference type="ARBA" id="ARBA00023136"/>
    </source>
</evidence>
<keyword evidence="7 8" id="KW-0472">Membrane</keyword>
<evidence type="ECO:0008006" key="11">
    <source>
        <dbReference type="Google" id="ProtNLM"/>
    </source>
</evidence>
<evidence type="ECO:0000256" key="3">
    <source>
        <dbReference type="ARBA" id="ARBA00022502"/>
    </source>
</evidence>
<keyword evidence="6 8" id="KW-1133">Transmembrane helix</keyword>
<dbReference type="GO" id="GO:0005789">
    <property type="term" value="C:endoplasmic reticulum membrane"/>
    <property type="evidence" value="ECO:0007669"/>
    <property type="project" value="UniProtKB-SubCell"/>
</dbReference>
<comment type="caution">
    <text evidence="9">The sequence shown here is derived from an EMBL/GenBank/DDBJ whole genome shotgun (WGS) entry which is preliminary data.</text>
</comment>
<evidence type="ECO:0000313" key="9">
    <source>
        <dbReference type="EMBL" id="KAJ7384662.1"/>
    </source>
</evidence>
<feature type="transmembrane region" description="Helical" evidence="8">
    <location>
        <begin position="152"/>
        <end position="170"/>
    </location>
</feature>
<organism evidence="9 10">
    <name type="scientific">Desmophyllum pertusum</name>
    <dbReference type="NCBI Taxonomy" id="174260"/>
    <lineage>
        <taxon>Eukaryota</taxon>
        <taxon>Metazoa</taxon>
        <taxon>Cnidaria</taxon>
        <taxon>Anthozoa</taxon>
        <taxon>Hexacorallia</taxon>
        <taxon>Scleractinia</taxon>
        <taxon>Caryophylliina</taxon>
        <taxon>Caryophylliidae</taxon>
        <taxon>Desmophyllum</taxon>
    </lineage>
</organism>
<gene>
    <name evidence="9" type="ORF">OS493_020242</name>
</gene>
<dbReference type="InterPro" id="IPR009580">
    <property type="entry name" value="GPI_biosynthesis_protein_Pig-F"/>
</dbReference>
<feature type="transmembrane region" description="Helical" evidence="8">
    <location>
        <begin position="49"/>
        <end position="68"/>
    </location>
</feature>
<proteinExistence type="predicted"/>
<evidence type="ECO:0000313" key="10">
    <source>
        <dbReference type="Proteomes" id="UP001163046"/>
    </source>
</evidence>
<evidence type="ECO:0000256" key="5">
    <source>
        <dbReference type="ARBA" id="ARBA00022824"/>
    </source>
</evidence>
<sequence length="216" mass="24093">MAAIPGFLHLYTSKDFFTISLVQVLAAWTSVAVSNYASPSISLMTRSVGSLRLFCLVFSVLCFTLIRIKSRIKLTAFQVIKLIIMVFGSAAIFHVIAILFGASISEQSEETFYWALLMSHLVILPACSLLGAQLDLIPRIFFSTWSDATPEAYFQCSIIFTLIGTWLGAFPIPLDWDRPWQVWPIPCVIGAIVGYIVGLVISTVTFALNEERFRPR</sequence>
<evidence type="ECO:0000256" key="2">
    <source>
        <dbReference type="ARBA" id="ARBA00004687"/>
    </source>
</evidence>
<dbReference type="Proteomes" id="UP001163046">
    <property type="component" value="Unassembled WGS sequence"/>
</dbReference>
<keyword evidence="3" id="KW-0337">GPI-anchor biosynthesis</keyword>
<dbReference type="AlphaFoldDB" id="A0A9W9ZN41"/>
<dbReference type="GO" id="GO:0006506">
    <property type="term" value="P:GPI anchor biosynthetic process"/>
    <property type="evidence" value="ECO:0007669"/>
    <property type="project" value="UniProtKB-KW"/>
</dbReference>
<evidence type="ECO:0000256" key="4">
    <source>
        <dbReference type="ARBA" id="ARBA00022692"/>
    </source>
</evidence>
<dbReference type="OrthoDB" id="17366at2759"/>
<evidence type="ECO:0000256" key="6">
    <source>
        <dbReference type="ARBA" id="ARBA00022989"/>
    </source>
</evidence>
<comment type="pathway">
    <text evidence="2">Glycolipid biosynthesis; glycosylphosphatidylinositol-anchor biosynthesis.</text>
</comment>
<keyword evidence="4 8" id="KW-0812">Transmembrane</keyword>
<name>A0A9W9ZN41_9CNID</name>
<comment type="subcellular location">
    <subcellularLocation>
        <location evidence="1">Endoplasmic reticulum membrane</location>
        <topology evidence="1">Multi-pass membrane protein</topology>
    </subcellularLocation>
</comment>
<evidence type="ECO:0000256" key="8">
    <source>
        <dbReference type="SAM" id="Phobius"/>
    </source>
</evidence>
<feature type="transmembrane region" description="Helical" evidence="8">
    <location>
        <begin position="80"/>
        <end position="100"/>
    </location>
</feature>
<feature type="transmembrane region" description="Helical" evidence="8">
    <location>
        <begin position="112"/>
        <end position="132"/>
    </location>
</feature>
<protein>
    <recommendedName>
        <fullName evidence="11">Glycosylphosphatidylinositol anchor biosynthesis protein 11</fullName>
    </recommendedName>
</protein>
<dbReference type="EMBL" id="MU825885">
    <property type="protein sequence ID" value="KAJ7384662.1"/>
    <property type="molecule type" value="Genomic_DNA"/>
</dbReference>
<feature type="transmembrane region" description="Helical" evidence="8">
    <location>
        <begin position="16"/>
        <end position="37"/>
    </location>
</feature>
<keyword evidence="5" id="KW-0256">Endoplasmic reticulum</keyword>
<feature type="transmembrane region" description="Helical" evidence="8">
    <location>
        <begin position="182"/>
        <end position="208"/>
    </location>
</feature>
<dbReference type="Pfam" id="PF06699">
    <property type="entry name" value="PIG-F"/>
    <property type="match status" value="1"/>
</dbReference>
<keyword evidence="10" id="KW-1185">Reference proteome</keyword>
<evidence type="ECO:0000256" key="1">
    <source>
        <dbReference type="ARBA" id="ARBA00004477"/>
    </source>
</evidence>
<reference evidence="9" key="1">
    <citation type="submission" date="2023-01" db="EMBL/GenBank/DDBJ databases">
        <title>Genome assembly of the deep-sea coral Lophelia pertusa.</title>
        <authorList>
            <person name="Herrera S."/>
            <person name="Cordes E."/>
        </authorList>
    </citation>
    <scope>NUCLEOTIDE SEQUENCE</scope>
    <source>
        <strain evidence="9">USNM1676648</strain>
        <tissue evidence="9">Polyp</tissue>
    </source>
</reference>